<evidence type="ECO:0000256" key="1">
    <source>
        <dbReference type="SAM" id="MobiDB-lite"/>
    </source>
</evidence>
<dbReference type="CDD" id="cd12087">
    <property type="entry name" value="TM_EGFR-like"/>
    <property type="match status" value="1"/>
</dbReference>
<dbReference type="EMBL" id="KZ819603">
    <property type="protein sequence ID" value="PWN34864.1"/>
    <property type="molecule type" value="Genomic_DNA"/>
</dbReference>
<dbReference type="GeneID" id="37022613"/>
<feature type="compositionally biased region" description="Acidic residues" evidence="1">
    <location>
        <begin position="177"/>
        <end position="187"/>
    </location>
</feature>
<feature type="compositionally biased region" description="Basic and acidic residues" evidence="1">
    <location>
        <begin position="657"/>
        <end position="669"/>
    </location>
</feature>
<feature type="compositionally biased region" description="Low complexity" evidence="1">
    <location>
        <begin position="451"/>
        <end position="461"/>
    </location>
</feature>
<feature type="region of interest" description="Disordered" evidence="1">
    <location>
        <begin position="273"/>
        <end position="303"/>
    </location>
</feature>
<protein>
    <recommendedName>
        <fullName evidence="3">Membrane anchor Opy2 N-terminal domain-containing protein</fullName>
    </recommendedName>
</protein>
<proteinExistence type="predicted"/>
<dbReference type="RefSeq" id="XP_025355166.1">
    <property type="nucleotide sequence ID" value="XM_025500832.1"/>
</dbReference>
<feature type="region of interest" description="Disordered" evidence="1">
    <location>
        <begin position="126"/>
        <end position="187"/>
    </location>
</feature>
<accession>A0A316VC36</accession>
<feature type="compositionally biased region" description="Polar residues" evidence="1">
    <location>
        <begin position="588"/>
        <end position="604"/>
    </location>
</feature>
<reference evidence="4 5" key="1">
    <citation type="journal article" date="2018" name="Mol. Biol. Evol.">
        <title>Broad Genomic Sampling Reveals a Smut Pathogenic Ancestry of the Fungal Clade Ustilaginomycotina.</title>
        <authorList>
            <person name="Kijpornyongpan T."/>
            <person name="Mondo S.J."/>
            <person name="Barry K."/>
            <person name="Sandor L."/>
            <person name="Lee J."/>
            <person name="Lipzen A."/>
            <person name="Pangilinan J."/>
            <person name="LaButti K."/>
            <person name="Hainaut M."/>
            <person name="Henrissat B."/>
            <person name="Grigoriev I.V."/>
            <person name="Spatafora J.W."/>
            <person name="Aime M.C."/>
        </authorList>
    </citation>
    <scope>NUCLEOTIDE SEQUENCE [LARGE SCALE GENOMIC DNA]</scope>
    <source>
        <strain evidence="4 5">MCA 3882</strain>
    </source>
</reference>
<dbReference type="Pfam" id="PF09463">
    <property type="entry name" value="Opy2"/>
    <property type="match status" value="1"/>
</dbReference>
<keyword evidence="2" id="KW-0812">Transmembrane</keyword>
<keyword evidence="2" id="KW-1133">Transmembrane helix</keyword>
<keyword evidence="5" id="KW-1185">Reference proteome</keyword>
<feature type="transmembrane region" description="Helical" evidence="2">
    <location>
        <begin position="74"/>
        <end position="93"/>
    </location>
</feature>
<evidence type="ECO:0000313" key="5">
    <source>
        <dbReference type="Proteomes" id="UP000245771"/>
    </source>
</evidence>
<feature type="region of interest" description="Disordered" evidence="1">
    <location>
        <begin position="657"/>
        <end position="678"/>
    </location>
</feature>
<evidence type="ECO:0000259" key="3">
    <source>
        <dbReference type="Pfam" id="PF09463"/>
    </source>
</evidence>
<feature type="domain" description="Membrane anchor Opy2 N-terminal" evidence="3">
    <location>
        <begin position="25"/>
        <end position="59"/>
    </location>
</feature>
<dbReference type="InParanoid" id="A0A316VC36"/>
<feature type="compositionally biased region" description="Polar residues" evidence="1">
    <location>
        <begin position="390"/>
        <end position="401"/>
    </location>
</feature>
<evidence type="ECO:0000313" key="4">
    <source>
        <dbReference type="EMBL" id="PWN34864.1"/>
    </source>
</evidence>
<dbReference type="Proteomes" id="UP000245771">
    <property type="component" value="Unassembled WGS sequence"/>
</dbReference>
<name>A0A316VC36_9BASI</name>
<gene>
    <name evidence="4" type="ORF">FA14DRAFT_178257</name>
</gene>
<dbReference type="STRING" id="1280837.A0A316VC36"/>
<feature type="region of interest" description="Disordered" evidence="1">
    <location>
        <begin position="574"/>
        <end position="608"/>
    </location>
</feature>
<evidence type="ECO:0000256" key="2">
    <source>
        <dbReference type="SAM" id="Phobius"/>
    </source>
</evidence>
<feature type="compositionally biased region" description="Basic and acidic residues" evidence="1">
    <location>
        <begin position="410"/>
        <end position="420"/>
    </location>
</feature>
<sequence>MPATKPRNASPATNTLSRRAFSTQCVTCPPLEPCPVCPKGQVCQLALPPSCAQCPKYNCIPDPDANHSSSAGPIGGAVGGVLLAFVLAGFLFWSWRRRHQRAKAALRKARVDAKIRAAGAEKFRPGASKSNLIGMQDDGEKSQHSSARGDGAKSPSTNAAAVNNKGRKTPSSTDGKEGEEDLDDEDVEWTELREDGLTAFRAKPGQKGEVEQDLAALKRRSIGAATHLSRITEGAEDEEDDEKEYRRRSRVYDTIMEEANLGGSDENDFRGGEGHVRAHSSGASVGNEMNKPRSRKSGLGRASNPFLDAYDVSSIMSGTSSQNMLQEQTAGSSNLEHTNWHLQTPLEAPSRVHRPIGAPLVDLQGKPKQLSPSAASSSSRGGGSPIAQLLSPSPSANSSMHGSAPSRPMRKPDLNLRLEDGVEPGKIGEDLRKTPRSPGLYSNDANSERGLLSPAAPSSPISLRFDSRRNTMDSRKTQDFPAELAKSPAYNKEINKFDRRNSTMTTNTVSTVGTFDYVMSAPQIVTPANTQGPKRMQLNTGKAHLVRSLSAIRREQEEQKANRAQMSEIDSNSYLGTESHTEDPFSDVQGTSTPQTRRSPSPANTFGRELASPAASLSTLDASTMPPFAYRGFQASRPQSTMSGASLPFVDRPLFEPTDRSPTDAHPRESIATLGSQRETLLPLRASGMSGRPLTNVSRQSAASIGGLSVFDEIPFHIGAEDVASSNGHGGGDSSTQHTSLSQHVNIEMPQDAHSKIHEAKQRIASQASSHHTVEMGDDDESSPFGDHNASSDPRDQAGSDIMEDLRSVNNDDQLRDVEEDEVDDLDSLSINSAIRKEAPLRTGTNPEFDQIRLRHELDNYPFNVEASSSKS</sequence>
<dbReference type="AlphaFoldDB" id="A0A316VC36"/>
<feature type="region of interest" description="Disordered" evidence="1">
    <location>
        <begin position="362"/>
        <end position="461"/>
    </location>
</feature>
<dbReference type="InterPro" id="IPR018571">
    <property type="entry name" value="Membrane_anchor_Opy2_N"/>
</dbReference>
<organism evidence="4 5">
    <name type="scientific">Meira miltonrushii</name>
    <dbReference type="NCBI Taxonomy" id="1280837"/>
    <lineage>
        <taxon>Eukaryota</taxon>
        <taxon>Fungi</taxon>
        <taxon>Dikarya</taxon>
        <taxon>Basidiomycota</taxon>
        <taxon>Ustilaginomycotina</taxon>
        <taxon>Exobasidiomycetes</taxon>
        <taxon>Exobasidiales</taxon>
        <taxon>Brachybasidiaceae</taxon>
        <taxon>Meira</taxon>
    </lineage>
</organism>
<dbReference type="OrthoDB" id="3366644at2759"/>
<feature type="region of interest" description="Disordered" evidence="1">
    <location>
        <begin position="754"/>
        <end position="825"/>
    </location>
</feature>
<keyword evidence="2" id="KW-0472">Membrane</keyword>